<dbReference type="RefSeq" id="XP_005778475.1">
    <property type="nucleotide sequence ID" value="XM_005778418.1"/>
</dbReference>
<dbReference type="KEGG" id="ehx:EMIHUDRAFT_237196"/>
<accession>A0A0D3JRB1</accession>
<dbReference type="HOGENOM" id="CLU_056251_0_0_1"/>
<dbReference type="eggNOG" id="ENOG502RXUC">
    <property type="taxonomic scope" value="Eukaryota"/>
</dbReference>
<organism evidence="2 3">
    <name type="scientific">Emiliania huxleyi (strain CCMP1516)</name>
    <dbReference type="NCBI Taxonomy" id="280463"/>
    <lineage>
        <taxon>Eukaryota</taxon>
        <taxon>Haptista</taxon>
        <taxon>Haptophyta</taxon>
        <taxon>Prymnesiophyceae</taxon>
        <taxon>Isochrysidales</taxon>
        <taxon>Noelaerhabdaceae</taxon>
        <taxon>Emiliania</taxon>
    </lineage>
</organism>
<proteinExistence type="predicted"/>
<reference evidence="2" key="2">
    <citation type="submission" date="2024-10" db="UniProtKB">
        <authorList>
            <consortium name="EnsemblProtists"/>
        </authorList>
    </citation>
    <scope>IDENTIFICATION</scope>
</reference>
<name>A0A0D3JRB1_EMIH1</name>
<evidence type="ECO:0000256" key="1">
    <source>
        <dbReference type="SAM" id="Coils"/>
    </source>
</evidence>
<evidence type="ECO:0000313" key="3">
    <source>
        <dbReference type="Proteomes" id="UP000013827"/>
    </source>
</evidence>
<keyword evidence="3" id="KW-1185">Reference proteome</keyword>
<evidence type="ECO:0000313" key="2">
    <source>
        <dbReference type="EnsemblProtists" id="EOD26046"/>
    </source>
</evidence>
<feature type="coiled-coil region" evidence="1">
    <location>
        <begin position="336"/>
        <end position="400"/>
    </location>
</feature>
<dbReference type="GeneID" id="17271591"/>
<dbReference type="PaxDb" id="2903-EOD26046"/>
<evidence type="ECO:0008006" key="4">
    <source>
        <dbReference type="Google" id="ProtNLM"/>
    </source>
</evidence>
<protein>
    <recommendedName>
        <fullName evidence="4">Band 7 domain-containing protein</fullName>
    </recommendedName>
</protein>
<keyword evidence="1" id="KW-0175">Coiled coil</keyword>
<reference evidence="3" key="1">
    <citation type="journal article" date="2013" name="Nature">
        <title>Pan genome of the phytoplankton Emiliania underpins its global distribution.</title>
        <authorList>
            <person name="Read B.A."/>
            <person name="Kegel J."/>
            <person name="Klute M.J."/>
            <person name="Kuo A."/>
            <person name="Lefebvre S.C."/>
            <person name="Maumus F."/>
            <person name="Mayer C."/>
            <person name="Miller J."/>
            <person name="Monier A."/>
            <person name="Salamov A."/>
            <person name="Young J."/>
            <person name="Aguilar M."/>
            <person name="Claverie J.M."/>
            <person name="Frickenhaus S."/>
            <person name="Gonzalez K."/>
            <person name="Herman E.K."/>
            <person name="Lin Y.C."/>
            <person name="Napier J."/>
            <person name="Ogata H."/>
            <person name="Sarno A.F."/>
            <person name="Shmutz J."/>
            <person name="Schroeder D."/>
            <person name="de Vargas C."/>
            <person name="Verret F."/>
            <person name="von Dassow P."/>
            <person name="Valentin K."/>
            <person name="Van de Peer Y."/>
            <person name="Wheeler G."/>
            <person name="Dacks J.B."/>
            <person name="Delwiche C.F."/>
            <person name="Dyhrman S.T."/>
            <person name="Glockner G."/>
            <person name="John U."/>
            <person name="Richards T."/>
            <person name="Worden A.Z."/>
            <person name="Zhang X."/>
            <person name="Grigoriev I.V."/>
            <person name="Allen A.E."/>
            <person name="Bidle K."/>
            <person name="Borodovsky M."/>
            <person name="Bowler C."/>
            <person name="Brownlee C."/>
            <person name="Cock J.M."/>
            <person name="Elias M."/>
            <person name="Gladyshev V.N."/>
            <person name="Groth M."/>
            <person name="Guda C."/>
            <person name="Hadaegh A."/>
            <person name="Iglesias-Rodriguez M.D."/>
            <person name="Jenkins J."/>
            <person name="Jones B.M."/>
            <person name="Lawson T."/>
            <person name="Leese F."/>
            <person name="Lindquist E."/>
            <person name="Lobanov A."/>
            <person name="Lomsadze A."/>
            <person name="Malik S.B."/>
            <person name="Marsh M.E."/>
            <person name="Mackinder L."/>
            <person name="Mock T."/>
            <person name="Mueller-Roeber B."/>
            <person name="Pagarete A."/>
            <person name="Parker M."/>
            <person name="Probert I."/>
            <person name="Quesneville H."/>
            <person name="Raines C."/>
            <person name="Rensing S.A."/>
            <person name="Riano-Pachon D.M."/>
            <person name="Richier S."/>
            <person name="Rokitta S."/>
            <person name="Shiraiwa Y."/>
            <person name="Soanes D.M."/>
            <person name="van der Giezen M."/>
            <person name="Wahlund T.M."/>
            <person name="Williams B."/>
            <person name="Wilson W."/>
            <person name="Wolfe G."/>
            <person name="Wurch L.L."/>
        </authorList>
    </citation>
    <scope>NUCLEOTIDE SEQUENCE</scope>
</reference>
<dbReference type="Proteomes" id="UP000013827">
    <property type="component" value="Unassembled WGS sequence"/>
</dbReference>
<sequence length="445" mass="49033">MSGQPTPRVAQKAAGGKGYGVYSFLGFGSPESGQRHFGVFVIPQGQAWSVTDSSGSVSNVAGPKTLRLLGSMLTELRIVVAKESEYIEVRKVTGESDILAGPHSLVQDPLLHVSCLVKPAISVNKNEALVVYRESDGKGGSKESDGKDGKEVLREVVLGPVLYKPKSASQWTHNFSWHGHDSNGDKEGLARKKPHALRFTKLMLAPSSMYYDVENVRTGDDALLTVRLMIFYQLESIEAMLDATNDPVADMINAASADVIQFCSARSFEQFKEQAEQLNRLGLYSSLTSVVASRGLTVSKVVFRGFIAPQRLQKMHDESIERRTKLVLERESEIQEQRLADERLAKEDEREKVRRQMEVAKAEHLAALQRADFEARQRQMKEQAQQELELATSRQRLEQESLAGLKESLGLAAADLASLLVARAHVPSKLIQVAGSATPVVHVDQ</sequence>
<dbReference type="EnsemblProtists" id="EOD26046">
    <property type="protein sequence ID" value="EOD26046"/>
    <property type="gene ID" value="EMIHUDRAFT_237196"/>
</dbReference>
<dbReference type="AlphaFoldDB" id="A0A0D3JRB1"/>